<dbReference type="AlphaFoldDB" id="D4F8Y4"/>
<name>D4F8Y4_EDWTA</name>
<evidence type="ECO:0000313" key="2">
    <source>
        <dbReference type="Proteomes" id="UP000003692"/>
    </source>
</evidence>
<proteinExistence type="predicted"/>
<evidence type="ECO:0000313" key="1">
    <source>
        <dbReference type="EMBL" id="EFE21741.1"/>
    </source>
</evidence>
<accession>D4F8Y4</accession>
<organism evidence="1 2">
    <name type="scientific">Edwardsiella tarda ATCC 23685</name>
    <dbReference type="NCBI Taxonomy" id="500638"/>
    <lineage>
        <taxon>Bacteria</taxon>
        <taxon>Pseudomonadati</taxon>
        <taxon>Pseudomonadota</taxon>
        <taxon>Gammaproteobacteria</taxon>
        <taxon>Enterobacterales</taxon>
        <taxon>Hafniaceae</taxon>
        <taxon>Edwardsiella</taxon>
    </lineage>
</organism>
<dbReference type="EMBL" id="ADGK01000268">
    <property type="protein sequence ID" value="EFE21741.1"/>
    <property type="molecule type" value="Genomic_DNA"/>
</dbReference>
<comment type="caution">
    <text evidence="1">The sequence shown here is derived from an EMBL/GenBank/DDBJ whole genome shotgun (WGS) entry which is preliminary data.</text>
</comment>
<protein>
    <submittedName>
        <fullName evidence="1">Uncharacterized protein</fullName>
    </submittedName>
</protein>
<sequence length="48" mass="5280">MWLAYLVAAGRETAAPRISLPLLGVRPPPGAPMAKNLPFFNYACFYLN</sequence>
<reference evidence="1 2" key="1">
    <citation type="submission" date="2010-02" db="EMBL/GenBank/DDBJ databases">
        <authorList>
            <person name="Weinstock G."/>
            <person name="Sodergren E."/>
            <person name="Clifton S."/>
            <person name="Fulton L."/>
            <person name="Fulton B."/>
            <person name="Courtney L."/>
            <person name="Fronick C."/>
            <person name="Harrison M."/>
            <person name="Strong C."/>
            <person name="Farmer C."/>
            <person name="Delahaunty K."/>
            <person name="Markovic C."/>
            <person name="Hall O."/>
            <person name="Minx P."/>
            <person name="Tomlinson C."/>
            <person name="Mitreva M."/>
            <person name="Nelson J."/>
            <person name="Hou S."/>
            <person name="Wollam A."/>
            <person name="Pepin K.H."/>
            <person name="Johnson M."/>
            <person name="Bhonagiri V."/>
            <person name="Zhang X."/>
            <person name="Suruliraj S."/>
            <person name="Warren W."/>
            <person name="Chinwalla A."/>
            <person name="Mardis E.R."/>
            <person name="Wilson R.K."/>
        </authorList>
    </citation>
    <scope>NUCLEOTIDE SEQUENCE [LARGE SCALE GENOMIC DNA]</scope>
    <source>
        <strain evidence="1 2">ATCC 23685</strain>
    </source>
</reference>
<dbReference type="HOGENOM" id="CLU_3152249_0_0_6"/>
<gene>
    <name evidence="1" type="ORF">EDWATA_03238</name>
</gene>
<dbReference type="Proteomes" id="UP000003692">
    <property type="component" value="Unassembled WGS sequence"/>
</dbReference>